<dbReference type="EC" id="3.1.26.4" evidence="3"/>
<dbReference type="InterPro" id="IPR050092">
    <property type="entry name" value="RNase_H"/>
</dbReference>
<comment type="catalytic activity">
    <reaction evidence="1">
        <text>Endonucleolytic cleavage to 5'-phosphomonoester.</text>
        <dbReference type="EC" id="3.1.26.4"/>
    </reaction>
</comment>
<dbReference type="EMBL" id="HG680591">
    <property type="protein sequence ID" value="CDJ27990.1"/>
    <property type="molecule type" value="Genomic_DNA"/>
</dbReference>
<keyword evidence="7" id="KW-0378">Hydrolase</keyword>
<keyword evidence="5" id="KW-0479">Metal-binding</keyword>
<dbReference type="InterPro" id="IPR012337">
    <property type="entry name" value="RNaseH-like_sf"/>
</dbReference>
<protein>
    <recommendedName>
        <fullName evidence="3">ribonuclease H</fullName>
        <ecNumber evidence="3">3.1.26.4</ecNumber>
    </recommendedName>
</protein>
<organism evidence="9 10">
    <name type="scientific">Eimeria mitis</name>
    <dbReference type="NCBI Taxonomy" id="44415"/>
    <lineage>
        <taxon>Eukaryota</taxon>
        <taxon>Sar</taxon>
        <taxon>Alveolata</taxon>
        <taxon>Apicomplexa</taxon>
        <taxon>Conoidasida</taxon>
        <taxon>Coccidia</taxon>
        <taxon>Eucoccidiorida</taxon>
        <taxon>Eimeriorina</taxon>
        <taxon>Eimeriidae</taxon>
        <taxon>Eimeria</taxon>
    </lineage>
</organism>
<evidence type="ECO:0000259" key="8">
    <source>
        <dbReference type="PROSITE" id="PS50879"/>
    </source>
</evidence>
<evidence type="ECO:0000313" key="9">
    <source>
        <dbReference type="EMBL" id="CDJ27990.1"/>
    </source>
</evidence>
<evidence type="ECO:0000256" key="2">
    <source>
        <dbReference type="ARBA" id="ARBA00005300"/>
    </source>
</evidence>
<name>U6JR92_9EIME</name>
<dbReference type="Gene3D" id="3.30.420.10">
    <property type="entry name" value="Ribonuclease H-like superfamily/Ribonuclease H"/>
    <property type="match status" value="1"/>
</dbReference>
<evidence type="ECO:0000256" key="6">
    <source>
        <dbReference type="ARBA" id="ARBA00022759"/>
    </source>
</evidence>
<dbReference type="Proteomes" id="UP000030744">
    <property type="component" value="Unassembled WGS sequence"/>
</dbReference>
<dbReference type="GO" id="GO:0046872">
    <property type="term" value="F:metal ion binding"/>
    <property type="evidence" value="ECO:0007669"/>
    <property type="project" value="UniProtKB-KW"/>
</dbReference>
<accession>U6JR92</accession>
<dbReference type="SUPFAM" id="SSF53098">
    <property type="entry name" value="Ribonuclease H-like"/>
    <property type="match status" value="1"/>
</dbReference>
<evidence type="ECO:0000256" key="3">
    <source>
        <dbReference type="ARBA" id="ARBA00012180"/>
    </source>
</evidence>
<dbReference type="GO" id="GO:0043137">
    <property type="term" value="P:DNA replication, removal of RNA primer"/>
    <property type="evidence" value="ECO:0007669"/>
    <property type="project" value="TreeGrafter"/>
</dbReference>
<dbReference type="AlphaFoldDB" id="U6JR92"/>
<dbReference type="PANTHER" id="PTHR10642:SF26">
    <property type="entry name" value="RIBONUCLEASE H1"/>
    <property type="match status" value="1"/>
</dbReference>
<feature type="domain" description="RNase H type-1" evidence="8">
    <location>
        <begin position="1"/>
        <end position="166"/>
    </location>
</feature>
<dbReference type="InterPro" id="IPR036397">
    <property type="entry name" value="RNaseH_sf"/>
</dbReference>
<keyword evidence="10" id="KW-1185">Reference proteome</keyword>
<evidence type="ECO:0000256" key="1">
    <source>
        <dbReference type="ARBA" id="ARBA00000077"/>
    </source>
</evidence>
<dbReference type="PROSITE" id="PS50879">
    <property type="entry name" value="RNASE_H_1"/>
    <property type="match status" value="1"/>
</dbReference>
<keyword evidence="6" id="KW-0255">Endonuclease</keyword>
<dbReference type="CDD" id="cd09280">
    <property type="entry name" value="RNase_HI_eukaryote_like"/>
    <property type="match status" value="1"/>
</dbReference>
<dbReference type="RefSeq" id="XP_013350567.1">
    <property type="nucleotide sequence ID" value="XM_013495113.1"/>
</dbReference>
<evidence type="ECO:0000256" key="7">
    <source>
        <dbReference type="ARBA" id="ARBA00022801"/>
    </source>
</evidence>
<dbReference type="OrthoDB" id="245563at2759"/>
<keyword evidence="4" id="KW-0540">Nuclease</keyword>
<sequence>MEDVNVYADGACLRNGQSSARAGMGVYFGASDPRNVSKPLPCGPATNQRAELASILAALVRYEAADNAAAARRSARGAQGPSDEVRLVVHSDSEYAVNCVGQWGDRWTRNGWASSSGRPAKNADLVQALEQGRETGSETMEDVNVYADGACLRNGIVRSQEQALHL</sequence>
<dbReference type="VEuPathDB" id="ToxoDB:EMH_0036680"/>
<evidence type="ECO:0000256" key="5">
    <source>
        <dbReference type="ARBA" id="ARBA00022723"/>
    </source>
</evidence>
<dbReference type="InterPro" id="IPR002156">
    <property type="entry name" value="RNaseH_domain"/>
</dbReference>
<dbReference type="Pfam" id="PF00075">
    <property type="entry name" value="RNase_H"/>
    <property type="match status" value="1"/>
</dbReference>
<comment type="similarity">
    <text evidence="2">Belongs to the RNase H family.</text>
</comment>
<gene>
    <name evidence="9" type="ORF">EMH_0036680</name>
</gene>
<reference evidence="9" key="1">
    <citation type="submission" date="2013-10" db="EMBL/GenBank/DDBJ databases">
        <title>Genomic analysis of the causative agents of coccidiosis in chickens.</title>
        <authorList>
            <person name="Reid A.J."/>
            <person name="Blake D."/>
            <person name="Billington K."/>
            <person name="Browne H."/>
            <person name="Dunn M."/>
            <person name="Hung S."/>
            <person name="Kawahara F."/>
            <person name="Miranda-Saavedra D."/>
            <person name="Mourier T."/>
            <person name="Nagra H."/>
            <person name="Otto T.D."/>
            <person name="Rawlings N."/>
            <person name="Sanchez A."/>
            <person name="Sanders M."/>
            <person name="Subramaniam C."/>
            <person name="Tay Y."/>
            <person name="Dear P."/>
            <person name="Doerig C."/>
            <person name="Gruber A."/>
            <person name="Parkinson J."/>
            <person name="Shirley M."/>
            <person name="Wan K.L."/>
            <person name="Berriman M."/>
            <person name="Tomley F."/>
            <person name="Pain A."/>
        </authorList>
    </citation>
    <scope>NUCLEOTIDE SEQUENCE [LARGE SCALE GENOMIC DNA]</scope>
    <source>
        <strain evidence="9">Houghton</strain>
    </source>
</reference>
<dbReference type="GO" id="GO:0003676">
    <property type="term" value="F:nucleic acid binding"/>
    <property type="evidence" value="ECO:0007669"/>
    <property type="project" value="InterPro"/>
</dbReference>
<evidence type="ECO:0000256" key="4">
    <source>
        <dbReference type="ARBA" id="ARBA00022722"/>
    </source>
</evidence>
<evidence type="ECO:0000313" key="10">
    <source>
        <dbReference type="Proteomes" id="UP000030744"/>
    </source>
</evidence>
<proteinExistence type="inferred from homology"/>
<dbReference type="GeneID" id="25378454"/>
<dbReference type="PANTHER" id="PTHR10642">
    <property type="entry name" value="RIBONUCLEASE H1"/>
    <property type="match status" value="1"/>
</dbReference>
<dbReference type="GO" id="GO:0004523">
    <property type="term" value="F:RNA-DNA hybrid ribonuclease activity"/>
    <property type="evidence" value="ECO:0007669"/>
    <property type="project" value="UniProtKB-EC"/>
</dbReference>
<reference evidence="9" key="2">
    <citation type="submission" date="2013-10" db="EMBL/GenBank/DDBJ databases">
        <authorList>
            <person name="Aslett M."/>
        </authorList>
    </citation>
    <scope>NUCLEOTIDE SEQUENCE [LARGE SCALE GENOMIC DNA]</scope>
    <source>
        <strain evidence="9">Houghton</strain>
    </source>
</reference>